<proteinExistence type="predicted"/>
<protein>
    <submittedName>
        <fullName evidence="1">Uncharacterized protein</fullName>
    </submittedName>
</protein>
<sequence length="56" mass="6626">MWGFCVFRAFGLRVTRGERRVLKADGMQSCTVYSFVATTRFSFRGLRTRHKRAHNR</sequence>
<reference evidence="1" key="1">
    <citation type="submission" date="2014-11" db="EMBL/GenBank/DDBJ databases">
        <authorList>
            <person name="Amaro Gonzalez C."/>
        </authorList>
    </citation>
    <scope>NUCLEOTIDE SEQUENCE</scope>
</reference>
<dbReference type="AlphaFoldDB" id="A0A0E9PD78"/>
<organism evidence="1">
    <name type="scientific">Anguilla anguilla</name>
    <name type="common">European freshwater eel</name>
    <name type="synonym">Muraena anguilla</name>
    <dbReference type="NCBI Taxonomy" id="7936"/>
    <lineage>
        <taxon>Eukaryota</taxon>
        <taxon>Metazoa</taxon>
        <taxon>Chordata</taxon>
        <taxon>Craniata</taxon>
        <taxon>Vertebrata</taxon>
        <taxon>Euteleostomi</taxon>
        <taxon>Actinopterygii</taxon>
        <taxon>Neopterygii</taxon>
        <taxon>Teleostei</taxon>
        <taxon>Anguilliformes</taxon>
        <taxon>Anguillidae</taxon>
        <taxon>Anguilla</taxon>
    </lineage>
</organism>
<accession>A0A0E9PD78</accession>
<reference evidence="1" key="2">
    <citation type="journal article" date="2015" name="Fish Shellfish Immunol.">
        <title>Early steps in the European eel (Anguilla anguilla)-Vibrio vulnificus interaction in the gills: Role of the RtxA13 toxin.</title>
        <authorList>
            <person name="Callol A."/>
            <person name="Pajuelo D."/>
            <person name="Ebbesson L."/>
            <person name="Teles M."/>
            <person name="MacKenzie S."/>
            <person name="Amaro C."/>
        </authorList>
    </citation>
    <scope>NUCLEOTIDE SEQUENCE</scope>
</reference>
<dbReference type="EMBL" id="GBXM01106562">
    <property type="protein sequence ID" value="JAH02015.1"/>
    <property type="molecule type" value="Transcribed_RNA"/>
</dbReference>
<evidence type="ECO:0000313" key="1">
    <source>
        <dbReference type="EMBL" id="JAH02015.1"/>
    </source>
</evidence>
<name>A0A0E9PD78_ANGAN</name>